<dbReference type="SUPFAM" id="SSF55729">
    <property type="entry name" value="Acyl-CoA N-acyltransferases (Nat)"/>
    <property type="match status" value="1"/>
</dbReference>
<dbReference type="InterPro" id="IPR039968">
    <property type="entry name" value="BcerS-like"/>
</dbReference>
<protein>
    <recommendedName>
        <fullName evidence="3">N-acetyltransferase domain-containing protein</fullName>
    </recommendedName>
</protein>
<reference evidence="1 2" key="1">
    <citation type="submission" date="2018-06" db="EMBL/GenBank/DDBJ databases">
        <title>Genomic Encyclopedia of Archaeal and Bacterial Type Strains, Phase II (KMG-II): from individual species to whole genera.</title>
        <authorList>
            <person name="Goeker M."/>
        </authorList>
    </citation>
    <scope>NUCLEOTIDE SEQUENCE [LARGE SCALE GENOMIC DNA]</scope>
    <source>
        <strain evidence="1 2">DSM 29821</strain>
    </source>
</reference>
<keyword evidence="2" id="KW-1185">Reference proteome</keyword>
<dbReference type="AlphaFoldDB" id="A0A327VIV8"/>
<comment type="caution">
    <text evidence="1">The sequence shown here is derived from an EMBL/GenBank/DDBJ whole genome shotgun (WGS) entry which is preliminary data.</text>
</comment>
<name>A0A327VIV8_9BACT</name>
<dbReference type="PANTHER" id="PTHR41368">
    <property type="entry name" value="PROTEIN YGHO"/>
    <property type="match status" value="1"/>
</dbReference>
<dbReference type="PANTHER" id="PTHR41368:SF1">
    <property type="entry name" value="PROTEIN YGHO"/>
    <property type="match status" value="1"/>
</dbReference>
<dbReference type="InterPro" id="IPR016181">
    <property type="entry name" value="Acyl_CoA_acyltransferase"/>
</dbReference>
<proteinExistence type="predicted"/>
<sequence>MPVAQHRVSDSFFITFAQILPMELIIVDNDIKARQFLDVHVQLNKDVPGWIRPLDKDINGVFDPAHNKAFRHGTCIRWILQDNNGKLIGRIAAFVNKKYRNKGDTCKVGGMGFFDCINDQQTANLLLDTAKQWLQERGMGAMDGPINFGERNNWWGLLTEGFHEPLYGMNFNPPYYKQLLETYGFRLYFNQICYGMKVRDQLQPKFFNRHAALAKDPNFRSEHIRKNDLKRYAHDFCVVYNKAWAKHAGGKDMNEAQAYTIFKQMKPLLDEKLSWFIYYKDEPVGCWLNLPDLNQYLKHFHGKFGLLQKLSFLWMKMTGSCKKFVGILFGIVPEWQGKGADAYLIIEGAKVIQDNSGYDDYEMQWVGDFNPKMINVAEGLGAHPTRMLTTYRYMFDPNAPFERHPILE</sequence>
<organism evidence="1 2">
    <name type="scientific">Chitinophaga dinghuensis</name>
    <dbReference type="NCBI Taxonomy" id="1539050"/>
    <lineage>
        <taxon>Bacteria</taxon>
        <taxon>Pseudomonadati</taxon>
        <taxon>Bacteroidota</taxon>
        <taxon>Chitinophagia</taxon>
        <taxon>Chitinophagales</taxon>
        <taxon>Chitinophagaceae</taxon>
        <taxon>Chitinophaga</taxon>
    </lineage>
</organism>
<dbReference type="Proteomes" id="UP000249819">
    <property type="component" value="Unassembled WGS sequence"/>
</dbReference>
<evidence type="ECO:0000313" key="1">
    <source>
        <dbReference type="EMBL" id="RAJ74026.1"/>
    </source>
</evidence>
<evidence type="ECO:0000313" key="2">
    <source>
        <dbReference type="Proteomes" id="UP000249819"/>
    </source>
</evidence>
<gene>
    <name evidence="1" type="ORF">CLV59_111145</name>
</gene>
<accession>A0A327VIV8</accession>
<dbReference type="EMBL" id="QLMA01000011">
    <property type="protein sequence ID" value="RAJ74026.1"/>
    <property type="molecule type" value="Genomic_DNA"/>
</dbReference>
<evidence type="ECO:0008006" key="3">
    <source>
        <dbReference type="Google" id="ProtNLM"/>
    </source>
</evidence>